<keyword evidence="5" id="KW-0808">Transferase</keyword>
<dbReference type="InterPro" id="IPR050351">
    <property type="entry name" value="BphY/WalK/GraS-like"/>
</dbReference>
<dbReference type="InterPro" id="IPR036097">
    <property type="entry name" value="HisK_dim/P_sf"/>
</dbReference>
<dbReference type="InterPro" id="IPR005467">
    <property type="entry name" value="His_kinase_dom"/>
</dbReference>
<dbReference type="SMART" id="SM00388">
    <property type="entry name" value="HisKA"/>
    <property type="match status" value="1"/>
</dbReference>
<dbReference type="InterPro" id="IPR003661">
    <property type="entry name" value="HisK_dim/P_dom"/>
</dbReference>
<keyword evidence="8" id="KW-1133">Transmembrane helix</keyword>
<dbReference type="FunFam" id="1.10.287.130:FF:000001">
    <property type="entry name" value="Two-component sensor histidine kinase"/>
    <property type="match status" value="1"/>
</dbReference>
<protein>
    <recommendedName>
        <fullName evidence="3">histidine kinase</fullName>
        <ecNumber evidence="3">2.7.13.3</ecNumber>
    </recommendedName>
</protein>
<evidence type="ECO:0000256" key="6">
    <source>
        <dbReference type="ARBA" id="ARBA00022777"/>
    </source>
</evidence>
<keyword evidence="8" id="KW-0472">Membrane</keyword>
<feature type="domain" description="HAMP" evidence="10">
    <location>
        <begin position="181"/>
        <end position="234"/>
    </location>
</feature>
<gene>
    <name evidence="11" type="ORF">LKD71_01135</name>
</gene>
<dbReference type="SMART" id="SM00387">
    <property type="entry name" value="HATPase_c"/>
    <property type="match status" value="1"/>
</dbReference>
<keyword evidence="8" id="KW-0812">Transmembrane</keyword>
<evidence type="ECO:0000313" key="11">
    <source>
        <dbReference type="EMBL" id="MCC2188437.1"/>
    </source>
</evidence>
<dbReference type="Pfam" id="PF00672">
    <property type="entry name" value="HAMP"/>
    <property type="match status" value="1"/>
</dbReference>
<dbReference type="EMBL" id="JAJEPR010000001">
    <property type="protein sequence ID" value="MCC2188437.1"/>
    <property type="molecule type" value="Genomic_DNA"/>
</dbReference>
<dbReference type="CDD" id="cd06225">
    <property type="entry name" value="HAMP"/>
    <property type="match status" value="1"/>
</dbReference>
<dbReference type="PROSITE" id="PS50885">
    <property type="entry name" value="HAMP"/>
    <property type="match status" value="1"/>
</dbReference>
<comment type="caution">
    <text evidence="11">The sequence shown here is derived from an EMBL/GenBank/DDBJ whole genome shotgun (WGS) entry which is preliminary data.</text>
</comment>
<dbReference type="PANTHER" id="PTHR45453:SF1">
    <property type="entry name" value="PHOSPHATE REGULON SENSOR PROTEIN PHOR"/>
    <property type="match status" value="1"/>
</dbReference>
<dbReference type="Gene3D" id="1.10.287.130">
    <property type="match status" value="1"/>
</dbReference>
<dbReference type="SMART" id="SM00304">
    <property type="entry name" value="HAMP"/>
    <property type="match status" value="1"/>
</dbReference>
<comment type="catalytic activity">
    <reaction evidence="1">
        <text>ATP + protein L-histidine = ADP + protein N-phospho-L-histidine.</text>
        <dbReference type="EC" id="2.7.13.3"/>
    </reaction>
</comment>
<dbReference type="GO" id="GO:0000155">
    <property type="term" value="F:phosphorelay sensor kinase activity"/>
    <property type="evidence" value="ECO:0007669"/>
    <property type="project" value="InterPro"/>
</dbReference>
<reference evidence="11 12" key="1">
    <citation type="submission" date="2021-10" db="EMBL/GenBank/DDBJ databases">
        <title>Anaerobic single-cell dispensing facilitates the cultivation of human gut bacteria.</title>
        <authorList>
            <person name="Afrizal A."/>
        </authorList>
    </citation>
    <scope>NUCLEOTIDE SEQUENCE [LARGE SCALE GENOMIC DNA]</scope>
    <source>
        <strain evidence="11 12">CLA-AA-H277</strain>
    </source>
</reference>
<dbReference type="Gene3D" id="3.30.565.10">
    <property type="entry name" value="Histidine kinase-like ATPase, C-terminal domain"/>
    <property type="match status" value="1"/>
</dbReference>
<dbReference type="EC" id="2.7.13.3" evidence="3"/>
<feature type="domain" description="Histidine kinase" evidence="9">
    <location>
        <begin position="263"/>
        <end position="477"/>
    </location>
</feature>
<dbReference type="PROSITE" id="PS50109">
    <property type="entry name" value="HIS_KIN"/>
    <property type="match status" value="1"/>
</dbReference>
<feature type="transmembrane region" description="Helical" evidence="8">
    <location>
        <begin position="6"/>
        <end position="30"/>
    </location>
</feature>
<evidence type="ECO:0000256" key="4">
    <source>
        <dbReference type="ARBA" id="ARBA00022553"/>
    </source>
</evidence>
<dbReference type="GO" id="GO:0004721">
    <property type="term" value="F:phosphoprotein phosphatase activity"/>
    <property type="evidence" value="ECO:0007669"/>
    <property type="project" value="TreeGrafter"/>
</dbReference>
<dbReference type="GO" id="GO:0016036">
    <property type="term" value="P:cellular response to phosphate starvation"/>
    <property type="evidence" value="ECO:0007669"/>
    <property type="project" value="TreeGrafter"/>
</dbReference>
<dbReference type="Pfam" id="PF00512">
    <property type="entry name" value="HisKA"/>
    <property type="match status" value="1"/>
</dbReference>
<evidence type="ECO:0000313" key="12">
    <source>
        <dbReference type="Proteomes" id="UP001197875"/>
    </source>
</evidence>
<evidence type="ECO:0000256" key="7">
    <source>
        <dbReference type="ARBA" id="ARBA00023012"/>
    </source>
</evidence>
<dbReference type="Gene3D" id="6.10.340.10">
    <property type="match status" value="1"/>
</dbReference>
<sequence>MNKLRAEIVLFIDLFLVLLLGGILLFYSLFADNYYISRKKHQINEAYAFIETLDLSELGNEDEETFLPLAESSYTVIICDAAFQTLYSSNAKSNGSMLQDQIRKKADSYTEKAEAGYFPELTGQPISLRGLISQDDGTFYVLIHENTRTLHSGIRYARQILGDLLLLAIFSGTIFALLLSEWITRPLAQIRQLIQRMMNNDFSKHLPEQSRLNELGELSSEINLMEDKIQQNINDLNNYNYLLLRQNRDMAEFEDMRKKLVSNITHELKTPLAIISSQVELLQYEYDETKKDYYFTSILEETDKMSRLISSILQNSRMENKIQQASLRWTSLSDLLLDLKPKYESWLASLKIRFTAFIEEDCMAYLDPQQIEQAVNNYMMNATRYTKPGRSVRLSLSSTEDSFYLSVYNDGPRLPEAELTKVWTGFYQSGEKRKNGSTEIGMGLYIVKDIMNHHQGSCGALNREAGVEFWMCFPKNPVV</sequence>
<organism evidence="11 12">
    <name type="scientific">Fusicatenibacter faecihominis</name>
    <dbReference type="NCBI Taxonomy" id="2881276"/>
    <lineage>
        <taxon>Bacteria</taxon>
        <taxon>Bacillati</taxon>
        <taxon>Bacillota</taxon>
        <taxon>Clostridia</taxon>
        <taxon>Lachnospirales</taxon>
        <taxon>Lachnospiraceae</taxon>
        <taxon>Fusicatenibacter</taxon>
    </lineage>
</organism>
<evidence type="ECO:0000256" key="3">
    <source>
        <dbReference type="ARBA" id="ARBA00012438"/>
    </source>
</evidence>
<dbReference type="InterPro" id="IPR036890">
    <property type="entry name" value="HATPase_C_sf"/>
</dbReference>
<keyword evidence="7" id="KW-0902">Two-component regulatory system</keyword>
<accession>A0AAE3DQ34</accession>
<dbReference type="InterPro" id="IPR003660">
    <property type="entry name" value="HAMP_dom"/>
</dbReference>
<evidence type="ECO:0000256" key="2">
    <source>
        <dbReference type="ARBA" id="ARBA00004370"/>
    </source>
</evidence>
<keyword evidence="12" id="KW-1185">Reference proteome</keyword>
<evidence type="ECO:0000256" key="8">
    <source>
        <dbReference type="SAM" id="Phobius"/>
    </source>
</evidence>
<evidence type="ECO:0000256" key="5">
    <source>
        <dbReference type="ARBA" id="ARBA00022679"/>
    </source>
</evidence>
<dbReference type="Pfam" id="PF02518">
    <property type="entry name" value="HATPase_c"/>
    <property type="match status" value="1"/>
</dbReference>
<comment type="subcellular location">
    <subcellularLocation>
        <location evidence="2">Membrane</location>
    </subcellularLocation>
</comment>
<dbReference type="PANTHER" id="PTHR45453">
    <property type="entry name" value="PHOSPHATE REGULON SENSOR PROTEIN PHOR"/>
    <property type="match status" value="1"/>
</dbReference>
<dbReference type="CDD" id="cd00082">
    <property type="entry name" value="HisKA"/>
    <property type="match status" value="1"/>
</dbReference>
<dbReference type="GO" id="GO:0005886">
    <property type="term" value="C:plasma membrane"/>
    <property type="evidence" value="ECO:0007669"/>
    <property type="project" value="TreeGrafter"/>
</dbReference>
<feature type="transmembrane region" description="Helical" evidence="8">
    <location>
        <begin position="164"/>
        <end position="183"/>
    </location>
</feature>
<dbReference type="AlphaFoldDB" id="A0AAE3DQ34"/>
<dbReference type="SUPFAM" id="SSF55874">
    <property type="entry name" value="ATPase domain of HSP90 chaperone/DNA topoisomerase II/histidine kinase"/>
    <property type="match status" value="1"/>
</dbReference>
<evidence type="ECO:0000259" key="10">
    <source>
        <dbReference type="PROSITE" id="PS50885"/>
    </source>
</evidence>
<keyword evidence="4" id="KW-0597">Phosphoprotein</keyword>
<dbReference type="SUPFAM" id="SSF47384">
    <property type="entry name" value="Homodimeric domain of signal transducing histidine kinase"/>
    <property type="match status" value="1"/>
</dbReference>
<dbReference type="SUPFAM" id="SSF158472">
    <property type="entry name" value="HAMP domain-like"/>
    <property type="match status" value="1"/>
</dbReference>
<proteinExistence type="predicted"/>
<dbReference type="InterPro" id="IPR003594">
    <property type="entry name" value="HATPase_dom"/>
</dbReference>
<dbReference type="RefSeq" id="WP_227614025.1">
    <property type="nucleotide sequence ID" value="NZ_JAJEPR010000001.1"/>
</dbReference>
<keyword evidence="6 11" id="KW-0418">Kinase</keyword>
<evidence type="ECO:0000259" key="9">
    <source>
        <dbReference type="PROSITE" id="PS50109"/>
    </source>
</evidence>
<name>A0AAE3DQ34_9FIRM</name>
<evidence type="ECO:0000256" key="1">
    <source>
        <dbReference type="ARBA" id="ARBA00000085"/>
    </source>
</evidence>
<dbReference type="Proteomes" id="UP001197875">
    <property type="component" value="Unassembled WGS sequence"/>
</dbReference>